<keyword evidence="6" id="KW-0732">Signal</keyword>
<gene>
    <name evidence="13" type="ORF">L207DRAFT_167981</name>
</gene>
<dbReference type="Pfam" id="PF05730">
    <property type="entry name" value="CFEM"/>
    <property type="match status" value="1"/>
</dbReference>
<comment type="similarity">
    <text evidence="3">Belongs to the RBT5 family.</text>
</comment>
<evidence type="ECO:0000256" key="11">
    <source>
        <dbReference type="SAM" id="Phobius"/>
    </source>
</evidence>
<comment type="subcellular location">
    <subcellularLocation>
        <location evidence="1">Membrane</location>
        <topology evidence="1">Lipid-anchor</topology>
        <topology evidence="1">GPI-anchor</topology>
    </subcellularLocation>
    <subcellularLocation>
        <location evidence="2">Secreted</location>
    </subcellularLocation>
</comment>
<name>A0A2J6R3W8_HYAVF</name>
<dbReference type="STRING" id="1149755.A0A2J6R3W8"/>
<feature type="region of interest" description="Disordered" evidence="10">
    <location>
        <begin position="113"/>
        <end position="138"/>
    </location>
</feature>
<dbReference type="Proteomes" id="UP000235786">
    <property type="component" value="Unassembled WGS sequence"/>
</dbReference>
<keyword evidence="14" id="KW-1185">Reference proteome</keyword>
<feature type="transmembrane region" description="Helical" evidence="11">
    <location>
        <begin position="177"/>
        <end position="197"/>
    </location>
</feature>
<evidence type="ECO:0000256" key="10">
    <source>
        <dbReference type="SAM" id="MobiDB-lite"/>
    </source>
</evidence>
<evidence type="ECO:0000256" key="8">
    <source>
        <dbReference type="ARBA" id="ARBA00023288"/>
    </source>
</evidence>
<evidence type="ECO:0000256" key="9">
    <source>
        <dbReference type="PROSITE-ProRule" id="PRU01356"/>
    </source>
</evidence>
<keyword evidence="11" id="KW-0472">Membrane</keyword>
<evidence type="ECO:0000256" key="5">
    <source>
        <dbReference type="ARBA" id="ARBA00022622"/>
    </source>
</evidence>
<evidence type="ECO:0000256" key="6">
    <source>
        <dbReference type="ARBA" id="ARBA00022729"/>
    </source>
</evidence>
<keyword evidence="11" id="KW-1133">Transmembrane helix</keyword>
<organism evidence="13 14">
    <name type="scientific">Hyaloscypha variabilis (strain UAMH 11265 / GT02V1 / F)</name>
    <name type="common">Meliniomyces variabilis</name>
    <dbReference type="NCBI Taxonomy" id="1149755"/>
    <lineage>
        <taxon>Eukaryota</taxon>
        <taxon>Fungi</taxon>
        <taxon>Dikarya</taxon>
        <taxon>Ascomycota</taxon>
        <taxon>Pezizomycotina</taxon>
        <taxon>Leotiomycetes</taxon>
        <taxon>Helotiales</taxon>
        <taxon>Hyaloscyphaceae</taxon>
        <taxon>Hyaloscypha</taxon>
        <taxon>Hyaloscypha variabilis</taxon>
    </lineage>
</organism>
<keyword evidence="4" id="KW-0964">Secreted</keyword>
<comment type="caution">
    <text evidence="9">Lacks conserved residue(s) required for the propagation of feature annotation.</text>
</comment>
<keyword evidence="5" id="KW-0336">GPI-anchor</keyword>
<dbReference type="InterPro" id="IPR008427">
    <property type="entry name" value="Extracellular_membr_CFEM_dom"/>
</dbReference>
<evidence type="ECO:0000256" key="3">
    <source>
        <dbReference type="ARBA" id="ARBA00010031"/>
    </source>
</evidence>
<dbReference type="PROSITE" id="PS52012">
    <property type="entry name" value="CFEM"/>
    <property type="match status" value="1"/>
</dbReference>
<evidence type="ECO:0000256" key="7">
    <source>
        <dbReference type="ARBA" id="ARBA00023157"/>
    </source>
</evidence>
<keyword evidence="8" id="KW-0449">Lipoprotein</keyword>
<evidence type="ECO:0000313" key="13">
    <source>
        <dbReference type="EMBL" id="PMD33222.1"/>
    </source>
</evidence>
<evidence type="ECO:0000313" key="14">
    <source>
        <dbReference type="Proteomes" id="UP000235786"/>
    </source>
</evidence>
<reference evidence="13 14" key="1">
    <citation type="submission" date="2016-04" db="EMBL/GenBank/DDBJ databases">
        <title>A degradative enzymes factory behind the ericoid mycorrhizal symbiosis.</title>
        <authorList>
            <consortium name="DOE Joint Genome Institute"/>
            <person name="Martino E."/>
            <person name="Morin E."/>
            <person name="Grelet G."/>
            <person name="Kuo A."/>
            <person name="Kohler A."/>
            <person name="Daghino S."/>
            <person name="Barry K."/>
            <person name="Choi C."/>
            <person name="Cichocki N."/>
            <person name="Clum A."/>
            <person name="Copeland A."/>
            <person name="Hainaut M."/>
            <person name="Haridas S."/>
            <person name="Labutti K."/>
            <person name="Lindquist E."/>
            <person name="Lipzen A."/>
            <person name="Khouja H.-R."/>
            <person name="Murat C."/>
            <person name="Ohm R."/>
            <person name="Olson A."/>
            <person name="Spatafora J."/>
            <person name="Veneault-Fourrey C."/>
            <person name="Henrissat B."/>
            <person name="Grigoriev I."/>
            <person name="Martin F."/>
            <person name="Perotto S."/>
        </authorList>
    </citation>
    <scope>NUCLEOTIDE SEQUENCE [LARGE SCALE GENOMIC DNA]</scope>
    <source>
        <strain evidence="13 14">F</strain>
    </source>
</reference>
<dbReference type="AlphaFoldDB" id="A0A2J6R3W8"/>
<keyword evidence="7 9" id="KW-1015">Disulfide bond</keyword>
<feature type="domain" description="CFEM" evidence="12">
    <location>
        <begin position="1"/>
        <end position="127"/>
    </location>
</feature>
<proteinExistence type="inferred from homology"/>
<dbReference type="OrthoDB" id="5430759at2759"/>
<dbReference type="GO" id="GO:0098552">
    <property type="term" value="C:side of membrane"/>
    <property type="evidence" value="ECO:0007669"/>
    <property type="project" value="UniProtKB-KW"/>
</dbReference>
<keyword evidence="5" id="KW-0325">Glycoprotein</keyword>
<keyword evidence="11" id="KW-0812">Transmembrane</keyword>
<evidence type="ECO:0000256" key="2">
    <source>
        <dbReference type="ARBA" id="ARBA00004613"/>
    </source>
</evidence>
<protein>
    <recommendedName>
        <fullName evidence="12">CFEM domain-containing protein</fullName>
    </recommendedName>
</protein>
<accession>A0A2J6R3W8</accession>
<sequence>MHLPSISHVLARAAPLLAPRQSLSFSDYPACAQSCLSYLSGSTNCITPGITATEANYCLCNDIPYLSAVAKCTYNNCGVSILDEMAQISVSNCASTGTPSALTVQEMIDEGLPSSVSSATSSTVARSESTTSAAAPESTQTASIIVNGNGNTVGTSSGGSNCVDCNKSGGISQSDKIALGIGIGFGIPSVIIGIVGIW</sequence>
<evidence type="ECO:0000256" key="1">
    <source>
        <dbReference type="ARBA" id="ARBA00004589"/>
    </source>
</evidence>
<dbReference type="EMBL" id="KZ613956">
    <property type="protein sequence ID" value="PMD33222.1"/>
    <property type="molecule type" value="Genomic_DNA"/>
</dbReference>
<dbReference type="GO" id="GO:0005576">
    <property type="term" value="C:extracellular region"/>
    <property type="evidence" value="ECO:0007669"/>
    <property type="project" value="UniProtKB-SubCell"/>
</dbReference>
<evidence type="ECO:0000256" key="4">
    <source>
        <dbReference type="ARBA" id="ARBA00022525"/>
    </source>
</evidence>
<feature type="disulfide bond" evidence="9">
    <location>
        <begin position="60"/>
        <end position="93"/>
    </location>
</feature>
<evidence type="ECO:0000259" key="12">
    <source>
        <dbReference type="PROSITE" id="PS52012"/>
    </source>
</evidence>